<keyword evidence="2" id="KW-1185">Reference proteome</keyword>
<name>A0ABU4NNI3_9ACTN</name>
<evidence type="ECO:0000313" key="1">
    <source>
        <dbReference type="EMBL" id="MDX3703889.1"/>
    </source>
</evidence>
<dbReference type="InterPro" id="IPR046002">
    <property type="entry name" value="DUF5958"/>
</dbReference>
<sequence length="131" mass="14980">MNERDVLLNELAQGLRPMSEGVEWFDGLSHEEQSEVLLFLRHHCVQARAVAEDAPESIRRAELRATHTPAVLISRGRMDEQLGKIATLTPLDERRKAFRLLIAVLTVADARRRERFCSGGCTHWWHRLSVA</sequence>
<accession>A0ABU4NNI3</accession>
<protein>
    <submittedName>
        <fullName evidence="1">DUF5958 family protein</fullName>
    </submittedName>
</protein>
<dbReference type="Proteomes" id="UP001271274">
    <property type="component" value="Unassembled WGS sequence"/>
</dbReference>
<comment type="caution">
    <text evidence="1">The sequence shown here is derived from an EMBL/GenBank/DDBJ whole genome shotgun (WGS) entry which is preliminary data.</text>
</comment>
<dbReference type="EMBL" id="JARAYU010000012">
    <property type="protein sequence ID" value="MDX3703889.1"/>
    <property type="molecule type" value="Genomic_DNA"/>
</dbReference>
<evidence type="ECO:0000313" key="2">
    <source>
        <dbReference type="Proteomes" id="UP001271274"/>
    </source>
</evidence>
<reference evidence="1 2" key="1">
    <citation type="journal article" date="2023" name="Microb. Genom.">
        <title>Mesoterricola silvestris gen. nov., sp. nov., Mesoterricola sediminis sp. nov., Geothrix oryzae sp. nov., Geothrix edaphica sp. nov., Geothrix rubra sp. nov., and Geothrix limicola sp. nov., six novel members of Acidobacteriota isolated from soils.</title>
        <authorList>
            <person name="Weisberg A.J."/>
            <person name="Pearce E."/>
            <person name="Kramer C.G."/>
            <person name="Chang J.H."/>
            <person name="Clarke C.R."/>
        </authorList>
    </citation>
    <scope>NUCLEOTIDE SEQUENCE [LARGE SCALE GENOMIC DNA]</scope>
    <source>
        <strain evidence="1 2">ID09-01A</strain>
    </source>
</reference>
<dbReference type="Pfam" id="PF19383">
    <property type="entry name" value="DUF5958"/>
    <property type="match status" value="1"/>
</dbReference>
<proteinExistence type="predicted"/>
<organism evidence="1 2">
    <name type="scientific">Streptomyces europaeiscabiei</name>
    <dbReference type="NCBI Taxonomy" id="146819"/>
    <lineage>
        <taxon>Bacteria</taxon>
        <taxon>Bacillati</taxon>
        <taxon>Actinomycetota</taxon>
        <taxon>Actinomycetes</taxon>
        <taxon>Kitasatosporales</taxon>
        <taxon>Streptomycetaceae</taxon>
        <taxon>Streptomyces</taxon>
    </lineage>
</organism>
<dbReference type="RefSeq" id="WP_060892107.1">
    <property type="nucleotide sequence ID" value="NZ_JARAUR010000079.1"/>
</dbReference>
<gene>
    <name evidence="1" type="ORF">PV662_29855</name>
</gene>